<dbReference type="InterPro" id="IPR001969">
    <property type="entry name" value="Aspartic_peptidase_AS"/>
</dbReference>
<dbReference type="SUPFAM" id="SSF50630">
    <property type="entry name" value="Acid proteases"/>
    <property type="match status" value="1"/>
</dbReference>
<reference evidence="1" key="1">
    <citation type="submission" date="2022-12" db="EMBL/GenBank/DDBJ databases">
        <title>Draft genome assemblies for two species of Escallonia (Escalloniales).</title>
        <authorList>
            <person name="Chanderbali A."/>
            <person name="Dervinis C."/>
            <person name="Anghel I."/>
            <person name="Soltis D."/>
            <person name="Soltis P."/>
            <person name="Zapata F."/>
        </authorList>
    </citation>
    <scope>NUCLEOTIDE SEQUENCE</scope>
    <source>
        <strain evidence="1">UCBG92.1500</strain>
        <tissue evidence="1">Leaf</tissue>
    </source>
</reference>
<dbReference type="GO" id="GO:0004190">
    <property type="term" value="F:aspartic-type endopeptidase activity"/>
    <property type="evidence" value="ECO:0007669"/>
    <property type="project" value="InterPro"/>
</dbReference>
<comment type="caution">
    <text evidence="1">The sequence shown here is derived from an EMBL/GenBank/DDBJ whole genome shotgun (WGS) entry which is preliminary data.</text>
</comment>
<dbReference type="EMBL" id="JAVXUO010001870">
    <property type="protein sequence ID" value="KAK2978481.1"/>
    <property type="molecule type" value="Genomic_DNA"/>
</dbReference>
<dbReference type="Pfam" id="PF13650">
    <property type="entry name" value="Asp_protease_2"/>
    <property type="match status" value="1"/>
</dbReference>
<gene>
    <name evidence="1" type="ORF">RJ640_003235</name>
</gene>
<evidence type="ECO:0000313" key="1">
    <source>
        <dbReference type="EMBL" id="KAK2978481.1"/>
    </source>
</evidence>
<dbReference type="Proteomes" id="UP001187471">
    <property type="component" value="Unassembled WGS sequence"/>
</dbReference>
<name>A0AA88UDZ3_9ASTE</name>
<evidence type="ECO:0000313" key="2">
    <source>
        <dbReference type="Proteomes" id="UP001187471"/>
    </source>
</evidence>
<organism evidence="1 2">
    <name type="scientific">Escallonia rubra</name>
    <dbReference type="NCBI Taxonomy" id="112253"/>
    <lineage>
        <taxon>Eukaryota</taxon>
        <taxon>Viridiplantae</taxon>
        <taxon>Streptophyta</taxon>
        <taxon>Embryophyta</taxon>
        <taxon>Tracheophyta</taxon>
        <taxon>Spermatophyta</taxon>
        <taxon>Magnoliopsida</taxon>
        <taxon>eudicotyledons</taxon>
        <taxon>Gunneridae</taxon>
        <taxon>Pentapetalae</taxon>
        <taxon>asterids</taxon>
        <taxon>campanulids</taxon>
        <taxon>Escalloniales</taxon>
        <taxon>Escalloniaceae</taxon>
        <taxon>Escallonia</taxon>
    </lineage>
</organism>
<dbReference type="AlphaFoldDB" id="A0AA88UDZ3"/>
<protein>
    <submittedName>
        <fullName evidence="1">Uncharacterized protein</fullName>
    </submittedName>
</protein>
<dbReference type="Gene3D" id="2.40.70.10">
    <property type="entry name" value="Acid Proteases"/>
    <property type="match status" value="1"/>
</dbReference>
<sequence length="167" mass="18643">MGSLQILNTLQAKVVPEVLTEEGQVSTGKGLPYVKAKMNGKPVQLIFDTGTTHNFVTMEEAKRLGLKVVGSQEKRGNLLGNPKDGRLRLSTEPLPKEIEEVLEVNKDVMPPELPKRLPHRRDVDNEIELKPGTKPLFMAPYLPQLSQIKSSLDIPYLPQLSQLLEEL</sequence>
<dbReference type="InterPro" id="IPR021109">
    <property type="entry name" value="Peptidase_aspartic_dom_sf"/>
</dbReference>
<accession>A0AA88UDZ3</accession>
<proteinExistence type="predicted"/>
<keyword evidence="2" id="KW-1185">Reference proteome</keyword>
<dbReference type="GO" id="GO:0006508">
    <property type="term" value="P:proteolysis"/>
    <property type="evidence" value="ECO:0007669"/>
    <property type="project" value="InterPro"/>
</dbReference>
<dbReference type="PROSITE" id="PS00141">
    <property type="entry name" value="ASP_PROTEASE"/>
    <property type="match status" value="1"/>
</dbReference>